<evidence type="ECO:0000256" key="3">
    <source>
        <dbReference type="ARBA" id="ARBA00016337"/>
    </source>
</evidence>
<evidence type="ECO:0000256" key="2">
    <source>
        <dbReference type="ARBA" id="ARBA00011955"/>
    </source>
</evidence>
<keyword evidence="13" id="KW-1185">Reference proteome</keyword>
<dbReference type="RefSeq" id="WP_377118183.1">
    <property type="nucleotide sequence ID" value="NZ_JBHTHZ010000014.1"/>
</dbReference>
<dbReference type="InterPro" id="IPR024932">
    <property type="entry name" value="ApbE"/>
</dbReference>
<organism evidence="12 13">
    <name type="scientific">Mucilaginibacter litoreus</name>
    <dbReference type="NCBI Taxonomy" id="1048221"/>
    <lineage>
        <taxon>Bacteria</taxon>
        <taxon>Pseudomonadati</taxon>
        <taxon>Bacteroidota</taxon>
        <taxon>Sphingobacteriia</taxon>
        <taxon>Sphingobacteriales</taxon>
        <taxon>Sphingobacteriaceae</taxon>
        <taxon>Mucilaginibacter</taxon>
    </lineage>
</organism>
<evidence type="ECO:0000256" key="11">
    <source>
        <dbReference type="PIRNR" id="PIRNR006268"/>
    </source>
</evidence>
<evidence type="ECO:0000256" key="7">
    <source>
        <dbReference type="ARBA" id="ARBA00022827"/>
    </source>
</evidence>
<evidence type="ECO:0000256" key="10">
    <source>
        <dbReference type="ARBA" id="ARBA00048540"/>
    </source>
</evidence>
<evidence type="ECO:0000313" key="13">
    <source>
        <dbReference type="Proteomes" id="UP001597010"/>
    </source>
</evidence>
<dbReference type="PANTHER" id="PTHR30040">
    <property type="entry name" value="THIAMINE BIOSYNTHESIS LIPOPROTEIN APBE"/>
    <property type="match status" value="1"/>
</dbReference>
<sequence length="308" mass="33335">MMLAVKTLAENTTIFSREVRLMGAEFEFSLVTDNPAWALQRIESAVKEITRIEKLLSTFNEESSVNNINRNASVKPVRVDVETFKLIDRALQVSALTHGTFDIAYAIPATDEDGDVIAIAPVRTLKKEISLTNYTNIVLDHAAQTVFLKDKNMRIGFSAVGRGYAADRAKYVMQMEGVSSGVINAGGDLLAWGLQPGNAPWTIGAADSSKADSIFANVEISNMAIATSYNAGITIKKGDINPVTGFPVSNIRSVSIIAPTAELALAMTQTVFSTGINTGLYLINKLNQIACIAVDDHERVYSSKDIKL</sequence>
<evidence type="ECO:0000256" key="9">
    <source>
        <dbReference type="ARBA" id="ARBA00031306"/>
    </source>
</evidence>
<dbReference type="PIRSF" id="PIRSF006268">
    <property type="entry name" value="ApbE"/>
    <property type="match status" value="1"/>
</dbReference>
<dbReference type="Gene3D" id="3.10.520.10">
    <property type="entry name" value="ApbE-like domains"/>
    <property type="match status" value="1"/>
</dbReference>
<comment type="catalytic activity">
    <reaction evidence="10 11">
        <text>L-threonyl-[protein] + FAD = FMN-L-threonyl-[protein] + AMP + H(+)</text>
        <dbReference type="Rhea" id="RHEA:36847"/>
        <dbReference type="Rhea" id="RHEA-COMP:11060"/>
        <dbReference type="Rhea" id="RHEA-COMP:11061"/>
        <dbReference type="ChEBI" id="CHEBI:15378"/>
        <dbReference type="ChEBI" id="CHEBI:30013"/>
        <dbReference type="ChEBI" id="CHEBI:57692"/>
        <dbReference type="ChEBI" id="CHEBI:74257"/>
        <dbReference type="ChEBI" id="CHEBI:456215"/>
        <dbReference type="EC" id="2.7.1.180"/>
    </reaction>
</comment>
<keyword evidence="4 11" id="KW-0285">Flavoprotein</keyword>
<dbReference type="Pfam" id="PF02424">
    <property type="entry name" value="ApbE"/>
    <property type="match status" value="1"/>
</dbReference>
<protein>
    <recommendedName>
        <fullName evidence="3 11">FAD:protein FMN transferase</fullName>
        <ecNumber evidence="2 11">2.7.1.180</ecNumber>
    </recommendedName>
    <alternativeName>
        <fullName evidence="9 11">Flavin transferase</fullName>
    </alternativeName>
</protein>
<evidence type="ECO:0000256" key="5">
    <source>
        <dbReference type="ARBA" id="ARBA00022679"/>
    </source>
</evidence>
<keyword evidence="5 11" id="KW-0808">Transferase</keyword>
<reference evidence="13" key="1">
    <citation type="journal article" date="2019" name="Int. J. Syst. Evol. Microbiol.">
        <title>The Global Catalogue of Microorganisms (GCM) 10K type strain sequencing project: providing services to taxonomists for standard genome sequencing and annotation.</title>
        <authorList>
            <consortium name="The Broad Institute Genomics Platform"/>
            <consortium name="The Broad Institute Genome Sequencing Center for Infectious Disease"/>
            <person name="Wu L."/>
            <person name="Ma J."/>
        </authorList>
    </citation>
    <scope>NUCLEOTIDE SEQUENCE [LARGE SCALE GENOMIC DNA]</scope>
    <source>
        <strain evidence="13">CCUG 61484</strain>
    </source>
</reference>
<accession>A0ABW3AZ04</accession>
<comment type="similarity">
    <text evidence="11">Belongs to the ApbE family.</text>
</comment>
<dbReference type="GO" id="GO:0016740">
    <property type="term" value="F:transferase activity"/>
    <property type="evidence" value="ECO:0007669"/>
    <property type="project" value="UniProtKB-KW"/>
</dbReference>
<evidence type="ECO:0000256" key="8">
    <source>
        <dbReference type="ARBA" id="ARBA00022842"/>
    </source>
</evidence>
<keyword evidence="8 11" id="KW-0460">Magnesium</keyword>
<comment type="cofactor">
    <cofactor evidence="1">
        <name>Mg(2+)</name>
        <dbReference type="ChEBI" id="CHEBI:18420"/>
    </cofactor>
</comment>
<dbReference type="SUPFAM" id="SSF143631">
    <property type="entry name" value="ApbE-like"/>
    <property type="match status" value="1"/>
</dbReference>
<dbReference type="EC" id="2.7.1.180" evidence="2 11"/>
<dbReference type="PANTHER" id="PTHR30040:SF2">
    <property type="entry name" value="FAD:PROTEIN FMN TRANSFERASE"/>
    <property type="match status" value="1"/>
</dbReference>
<keyword evidence="6 11" id="KW-0479">Metal-binding</keyword>
<proteinExistence type="inferred from homology"/>
<comment type="caution">
    <text evidence="12">The sequence shown here is derived from an EMBL/GenBank/DDBJ whole genome shotgun (WGS) entry which is preliminary data.</text>
</comment>
<dbReference type="Proteomes" id="UP001597010">
    <property type="component" value="Unassembled WGS sequence"/>
</dbReference>
<evidence type="ECO:0000313" key="12">
    <source>
        <dbReference type="EMBL" id="MFD0795614.1"/>
    </source>
</evidence>
<keyword evidence="7 11" id="KW-0274">FAD</keyword>
<name>A0ABW3AZ04_9SPHI</name>
<dbReference type="EMBL" id="JBHTHZ010000014">
    <property type="protein sequence ID" value="MFD0795614.1"/>
    <property type="molecule type" value="Genomic_DNA"/>
</dbReference>
<evidence type="ECO:0000256" key="6">
    <source>
        <dbReference type="ARBA" id="ARBA00022723"/>
    </source>
</evidence>
<evidence type="ECO:0000256" key="4">
    <source>
        <dbReference type="ARBA" id="ARBA00022630"/>
    </source>
</evidence>
<gene>
    <name evidence="12" type="ORF">ACFQZX_18475</name>
</gene>
<dbReference type="InterPro" id="IPR003374">
    <property type="entry name" value="ApbE-like_sf"/>
</dbReference>
<evidence type="ECO:0000256" key="1">
    <source>
        <dbReference type="ARBA" id="ARBA00001946"/>
    </source>
</evidence>